<name>A0A2Z6GAM8_9PROT</name>
<dbReference type="KEGG" id="fam:OYT1_ch0909"/>
<keyword evidence="3" id="KW-1185">Reference proteome</keyword>
<sequence>MPIQAIGHIVLKVRSLDRTAAFYREVLGIKEVMRYRDSMAFFSFGTNHHDIGLLQVGEQAPSPAPNAVGLYHVALKVGNSLDELRAWKLRLEEHGVALIGMSDHGVSQSLYLADPDGNEIELFVDADPALWKDDLAAVMTVKPLRL</sequence>
<evidence type="ECO:0000313" key="2">
    <source>
        <dbReference type="EMBL" id="BBE50472.1"/>
    </source>
</evidence>
<gene>
    <name evidence="2" type="ORF">OYT1_ch0909</name>
</gene>
<dbReference type="InterPro" id="IPR004360">
    <property type="entry name" value="Glyas_Fos-R_dOase_dom"/>
</dbReference>
<dbReference type="OrthoDB" id="8562712at2"/>
<proteinExistence type="predicted"/>
<organism evidence="2 3">
    <name type="scientific">Ferriphaselus amnicola</name>
    <dbReference type="NCBI Taxonomy" id="1188319"/>
    <lineage>
        <taxon>Bacteria</taxon>
        <taxon>Pseudomonadati</taxon>
        <taxon>Pseudomonadota</taxon>
        <taxon>Betaproteobacteria</taxon>
        <taxon>Nitrosomonadales</taxon>
        <taxon>Gallionellaceae</taxon>
        <taxon>Ferriphaselus</taxon>
    </lineage>
</organism>
<dbReference type="RefSeq" id="WP_062626944.1">
    <property type="nucleotide sequence ID" value="NZ_AP018738.1"/>
</dbReference>
<dbReference type="PROSITE" id="PS51819">
    <property type="entry name" value="VOC"/>
    <property type="match status" value="1"/>
</dbReference>
<dbReference type="PANTHER" id="PTHR43279:SF1">
    <property type="entry name" value="CATECHOL-2,3-DIOXYGENASE"/>
    <property type="match status" value="1"/>
</dbReference>
<accession>A0A2Z6GAM8</accession>
<dbReference type="PANTHER" id="PTHR43279">
    <property type="entry name" value="CATECHOL-2,3-DIOXYGENASE"/>
    <property type="match status" value="1"/>
</dbReference>
<dbReference type="GO" id="GO:0051213">
    <property type="term" value="F:dioxygenase activity"/>
    <property type="evidence" value="ECO:0007669"/>
    <property type="project" value="UniProtKB-KW"/>
</dbReference>
<dbReference type="Proteomes" id="UP000033070">
    <property type="component" value="Chromosome"/>
</dbReference>
<dbReference type="Pfam" id="PF00903">
    <property type="entry name" value="Glyoxalase"/>
    <property type="match status" value="1"/>
</dbReference>
<dbReference type="EMBL" id="AP018738">
    <property type="protein sequence ID" value="BBE50472.1"/>
    <property type="molecule type" value="Genomic_DNA"/>
</dbReference>
<feature type="domain" description="VOC" evidence="1">
    <location>
        <begin position="5"/>
        <end position="125"/>
    </location>
</feature>
<dbReference type="Gene3D" id="3.10.180.10">
    <property type="entry name" value="2,3-Dihydroxybiphenyl 1,2-Dioxygenase, domain 1"/>
    <property type="match status" value="1"/>
</dbReference>
<evidence type="ECO:0000259" key="1">
    <source>
        <dbReference type="PROSITE" id="PS51819"/>
    </source>
</evidence>
<dbReference type="InterPro" id="IPR037523">
    <property type="entry name" value="VOC_core"/>
</dbReference>
<dbReference type="AlphaFoldDB" id="A0A2Z6GAM8"/>
<dbReference type="STRING" id="1188319.OYT1_01777"/>
<protein>
    <submittedName>
        <fullName evidence="2">Catechol-2,3-dioxygenase</fullName>
    </submittedName>
</protein>
<evidence type="ECO:0000313" key="3">
    <source>
        <dbReference type="Proteomes" id="UP000033070"/>
    </source>
</evidence>
<keyword evidence="2" id="KW-0223">Dioxygenase</keyword>
<dbReference type="SUPFAM" id="SSF54593">
    <property type="entry name" value="Glyoxalase/Bleomycin resistance protein/Dihydroxybiphenyl dioxygenase"/>
    <property type="match status" value="1"/>
</dbReference>
<keyword evidence="2" id="KW-0560">Oxidoreductase</keyword>
<dbReference type="InterPro" id="IPR029068">
    <property type="entry name" value="Glyas_Bleomycin-R_OHBP_Dase"/>
</dbReference>
<reference evidence="2 3" key="1">
    <citation type="submission" date="2018-06" db="EMBL/GenBank/DDBJ databases">
        <title>OYT1 Genome Sequencing.</title>
        <authorList>
            <person name="Kato S."/>
            <person name="Itoh T."/>
            <person name="Ohkuma M."/>
        </authorList>
    </citation>
    <scope>NUCLEOTIDE SEQUENCE [LARGE SCALE GENOMIC DNA]</scope>
    <source>
        <strain evidence="2 3">OYT1</strain>
    </source>
</reference>